<dbReference type="GO" id="GO:0005886">
    <property type="term" value="C:plasma membrane"/>
    <property type="evidence" value="ECO:0007669"/>
    <property type="project" value="UniProtKB-SubCell"/>
</dbReference>
<evidence type="ECO:0000313" key="11">
    <source>
        <dbReference type="Proteomes" id="UP000253941"/>
    </source>
</evidence>
<evidence type="ECO:0000256" key="8">
    <source>
        <dbReference type="RuleBase" id="RU003942"/>
    </source>
</evidence>
<dbReference type="Gene3D" id="1.10.3730.20">
    <property type="match status" value="1"/>
</dbReference>
<organism evidence="10 11">
    <name type="scientific">Ferruginivarius sediminum</name>
    <dbReference type="NCBI Taxonomy" id="2661937"/>
    <lineage>
        <taxon>Bacteria</taxon>
        <taxon>Pseudomonadati</taxon>
        <taxon>Pseudomonadota</taxon>
        <taxon>Alphaproteobacteria</taxon>
        <taxon>Rhodospirillales</taxon>
        <taxon>Rhodospirillaceae</taxon>
        <taxon>Ferruginivarius</taxon>
    </lineage>
</organism>
<feature type="transmembrane region" description="Helical" evidence="9">
    <location>
        <begin position="33"/>
        <end position="54"/>
    </location>
</feature>
<dbReference type="EMBL" id="QPMH01000029">
    <property type="protein sequence ID" value="RDD60366.1"/>
    <property type="molecule type" value="Genomic_DNA"/>
</dbReference>
<dbReference type="RefSeq" id="WP_114583727.1">
    <property type="nucleotide sequence ID" value="NZ_QPMH01000029.1"/>
</dbReference>
<dbReference type="AlphaFoldDB" id="A0A369TBR5"/>
<dbReference type="InterPro" id="IPR000390">
    <property type="entry name" value="Small_drug/metabolite_transptr"/>
</dbReference>
<dbReference type="Pfam" id="PF00893">
    <property type="entry name" value="Multi_Drug_Res"/>
    <property type="match status" value="1"/>
</dbReference>
<evidence type="ECO:0000256" key="3">
    <source>
        <dbReference type="ARBA" id="ARBA00022475"/>
    </source>
</evidence>
<keyword evidence="4 8" id="KW-0812">Transmembrane</keyword>
<feature type="transmembrane region" description="Helical" evidence="9">
    <location>
        <begin position="61"/>
        <end position="82"/>
    </location>
</feature>
<comment type="similarity">
    <text evidence="7 8">Belongs to the drug/metabolite transporter (DMT) superfamily. Small multidrug resistance (SMR) (TC 2.A.7.1) family.</text>
</comment>
<keyword evidence="6 9" id="KW-0472">Membrane</keyword>
<dbReference type="GO" id="GO:1990961">
    <property type="term" value="P:xenobiotic detoxification by transmembrane export across the plasma membrane"/>
    <property type="evidence" value="ECO:0007669"/>
    <property type="project" value="UniProtKB-ARBA"/>
</dbReference>
<evidence type="ECO:0000256" key="1">
    <source>
        <dbReference type="ARBA" id="ARBA00004651"/>
    </source>
</evidence>
<keyword evidence="11" id="KW-1185">Reference proteome</keyword>
<keyword evidence="2" id="KW-0813">Transport</keyword>
<proteinExistence type="inferred from homology"/>
<dbReference type="FunFam" id="1.10.3730.20:FF:000001">
    <property type="entry name" value="Quaternary ammonium compound resistance transporter SugE"/>
    <property type="match status" value="1"/>
</dbReference>
<dbReference type="SUPFAM" id="SSF103481">
    <property type="entry name" value="Multidrug resistance efflux transporter EmrE"/>
    <property type="match status" value="1"/>
</dbReference>
<evidence type="ECO:0000256" key="7">
    <source>
        <dbReference type="ARBA" id="ARBA00038032"/>
    </source>
</evidence>
<keyword evidence="3" id="KW-1003">Cell membrane</keyword>
<feature type="transmembrane region" description="Helical" evidence="9">
    <location>
        <begin position="88"/>
        <end position="104"/>
    </location>
</feature>
<dbReference type="PANTHER" id="PTHR30561:SF1">
    <property type="entry name" value="MULTIDRUG TRANSPORTER EMRE"/>
    <property type="match status" value="1"/>
</dbReference>
<evidence type="ECO:0000256" key="5">
    <source>
        <dbReference type="ARBA" id="ARBA00022989"/>
    </source>
</evidence>
<evidence type="ECO:0000256" key="2">
    <source>
        <dbReference type="ARBA" id="ARBA00022448"/>
    </source>
</evidence>
<evidence type="ECO:0000313" key="10">
    <source>
        <dbReference type="EMBL" id="RDD60366.1"/>
    </source>
</evidence>
<evidence type="ECO:0000256" key="4">
    <source>
        <dbReference type="ARBA" id="ARBA00022692"/>
    </source>
</evidence>
<comment type="caution">
    <text evidence="10">The sequence shown here is derived from an EMBL/GenBank/DDBJ whole genome shotgun (WGS) entry which is preliminary data.</text>
</comment>
<dbReference type="InterPro" id="IPR045324">
    <property type="entry name" value="Small_multidrug_res"/>
</dbReference>
<keyword evidence="5 9" id="KW-1133">Transmembrane helix</keyword>
<accession>A0A369TBR5</accession>
<dbReference type="Proteomes" id="UP000253941">
    <property type="component" value="Unassembled WGS sequence"/>
</dbReference>
<sequence length="109" mass="11069">MMSIGSYVLLGLAIISEVVATSALKASDGMTRLWPSFLVVGGYAIAFYLLALTLKTLPVGFVYAIWAGLGVVGVALTGAAFFGESFTPIKLAGIALIIGGVALVKGSTA</sequence>
<dbReference type="PANTHER" id="PTHR30561">
    <property type="entry name" value="SMR FAMILY PROTON-DEPENDENT DRUG EFFLUX TRANSPORTER SUGE"/>
    <property type="match status" value="1"/>
</dbReference>
<name>A0A369TBR5_9PROT</name>
<dbReference type="GO" id="GO:0022857">
    <property type="term" value="F:transmembrane transporter activity"/>
    <property type="evidence" value="ECO:0007669"/>
    <property type="project" value="InterPro"/>
</dbReference>
<dbReference type="InterPro" id="IPR037185">
    <property type="entry name" value="EmrE-like"/>
</dbReference>
<gene>
    <name evidence="10" type="ORF">DRB17_18575</name>
</gene>
<comment type="subcellular location">
    <subcellularLocation>
        <location evidence="1 8">Cell membrane</location>
        <topology evidence="1 8">Multi-pass membrane protein</topology>
    </subcellularLocation>
</comment>
<reference evidence="10 11" key="1">
    <citation type="submission" date="2018-07" db="EMBL/GenBank/DDBJ databases">
        <title>Venubactetium sediminum gen. nov., sp. nov., isolated from a marine solar saltern.</title>
        <authorList>
            <person name="Wang S."/>
        </authorList>
    </citation>
    <scope>NUCLEOTIDE SEQUENCE [LARGE SCALE GENOMIC DNA]</scope>
    <source>
        <strain evidence="10 11">WD2A32</strain>
    </source>
</reference>
<evidence type="ECO:0000256" key="6">
    <source>
        <dbReference type="ARBA" id="ARBA00023136"/>
    </source>
</evidence>
<protein>
    <submittedName>
        <fullName evidence="10">QacE family quaternary ammonium compound efflux SMR transporter</fullName>
    </submittedName>
</protein>
<evidence type="ECO:0000256" key="9">
    <source>
        <dbReference type="SAM" id="Phobius"/>
    </source>
</evidence>